<accession>A0AAX2SA73</accession>
<evidence type="ECO:0000313" key="2">
    <source>
        <dbReference type="EMBL" id="TFH99686.1"/>
    </source>
</evidence>
<comment type="caution">
    <text evidence="2">The sequence shown here is derived from an EMBL/GenBank/DDBJ whole genome shotgun (WGS) entry which is preliminary data.</text>
</comment>
<feature type="domain" description="Ribbon-helix-helix protein CopG" evidence="1">
    <location>
        <begin position="68"/>
        <end position="103"/>
    </location>
</feature>
<gene>
    <name evidence="2" type="ORF">E4P33_10395</name>
</gene>
<evidence type="ECO:0000259" key="1">
    <source>
        <dbReference type="Pfam" id="PF01402"/>
    </source>
</evidence>
<name>A0AAX2SA73_KOCRH</name>
<dbReference type="GO" id="GO:0006355">
    <property type="term" value="P:regulation of DNA-templated transcription"/>
    <property type="evidence" value="ECO:0007669"/>
    <property type="project" value="InterPro"/>
</dbReference>
<dbReference type="SUPFAM" id="SSF47598">
    <property type="entry name" value="Ribbon-helix-helix"/>
    <property type="match status" value="1"/>
</dbReference>
<dbReference type="AlphaFoldDB" id="A0AAX2SA73"/>
<dbReference type="Pfam" id="PF01402">
    <property type="entry name" value="RHH_1"/>
    <property type="match status" value="1"/>
</dbReference>
<keyword evidence="3" id="KW-1185">Reference proteome</keyword>
<organism evidence="2 3">
    <name type="scientific">Kocuria rhizophila</name>
    <dbReference type="NCBI Taxonomy" id="72000"/>
    <lineage>
        <taxon>Bacteria</taxon>
        <taxon>Bacillati</taxon>
        <taxon>Actinomycetota</taxon>
        <taxon>Actinomycetes</taxon>
        <taxon>Micrococcales</taxon>
        <taxon>Micrococcaceae</taxon>
        <taxon>Kocuria</taxon>
    </lineage>
</organism>
<protein>
    <submittedName>
        <fullName evidence="2">Ribbon-helix-helix protein, CopG family</fullName>
    </submittedName>
</protein>
<dbReference type="EMBL" id="SPNK01000013">
    <property type="protein sequence ID" value="TFH99686.1"/>
    <property type="molecule type" value="Genomic_DNA"/>
</dbReference>
<reference evidence="2 3" key="1">
    <citation type="submission" date="2019-03" db="EMBL/GenBank/DDBJ databases">
        <title>Genome Sequencing and Assembly of Various Microbes Isolated from Alder Root Nodule.</title>
        <authorList>
            <person name="Swanson E."/>
            <person name="Sevigny J.L."/>
            <person name="Pesce C."/>
            <person name="Davis I."/>
            <person name="Kleiner V."/>
            <person name="Tisa L."/>
        </authorList>
    </citation>
    <scope>NUCLEOTIDE SEQUENCE [LARGE SCALE GENOMIC DNA]</scope>
    <source>
        <strain evidence="2 3">4R-31</strain>
    </source>
</reference>
<dbReference type="RefSeq" id="WP_135010849.1">
    <property type="nucleotide sequence ID" value="NZ_SPNK01000013.1"/>
</dbReference>
<proteinExistence type="predicted"/>
<sequence length="115" mass="13041">MSNEYEELAEAIERGEFVADPSSVLQGEAAAEEGRRMLREATGTDDLDELTRMLASRRGDGAEDWPEVQAQVSQDLKDRLEALARREQRSESDIVREALTRFLRAAQHPIDEERP</sequence>
<evidence type="ECO:0000313" key="3">
    <source>
        <dbReference type="Proteomes" id="UP000298017"/>
    </source>
</evidence>
<dbReference type="InterPro" id="IPR002145">
    <property type="entry name" value="CopG"/>
</dbReference>
<dbReference type="Proteomes" id="UP000298017">
    <property type="component" value="Unassembled WGS sequence"/>
</dbReference>
<dbReference type="InterPro" id="IPR010985">
    <property type="entry name" value="Ribbon_hlx_hlx"/>
</dbReference>